<dbReference type="InterPro" id="IPR027873">
    <property type="entry name" value="PAXX"/>
</dbReference>
<reference evidence="2" key="2">
    <citation type="submission" date="2025-08" db="UniProtKB">
        <authorList>
            <consortium name="Ensembl"/>
        </authorList>
    </citation>
    <scope>IDENTIFICATION</scope>
</reference>
<dbReference type="KEGG" id="csem:103397358"/>
<dbReference type="AlphaFoldDB" id="A0A3P8VFZ7"/>
<proteinExistence type="predicted"/>
<dbReference type="RefSeq" id="XP_008333807.1">
    <property type="nucleotide sequence ID" value="XM_008335585.3"/>
</dbReference>
<dbReference type="Pfam" id="PF15384">
    <property type="entry name" value="PAXX"/>
    <property type="match status" value="1"/>
</dbReference>
<keyword evidence="3" id="KW-1185">Reference proteome</keyword>
<feature type="region of interest" description="Disordered" evidence="1">
    <location>
        <begin position="153"/>
        <end position="197"/>
    </location>
</feature>
<dbReference type="GeneTree" id="ENSGT00390000000543"/>
<evidence type="ECO:0000256" key="1">
    <source>
        <dbReference type="SAM" id="MobiDB-lite"/>
    </source>
</evidence>
<evidence type="ECO:0000313" key="3">
    <source>
        <dbReference type="Proteomes" id="UP000265120"/>
    </source>
</evidence>
<accession>A0A3P8VFZ7</accession>
<dbReference type="GO" id="GO:0005634">
    <property type="term" value="C:nucleus"/>
    <property type="evidence" value="ECO:0007669"/>
    <property type="project" value="TreeGrafter"/>
</dbReference>
<dbReference type="PANTHER" id="PTHR28586">
    <property type="entry name" value="PROTEIN PAXX"/>
    <property type="match status" value="1"/>
</dbReference>
<protein>
    <submittedName>
        <fullName evidence="2">PAXX non-homologous end joining factor</fullName>
    </submittedName>
</protein>
<dbReference type="STRING" id="244447.ENSCSEP00000013257"/>
<dbReference type="PANTHER" id="PTHR28586:SF1">
    <property type="entry name" value="PROTEIN PAXX"/>
    <property type="match status" value="1"/>
</dbReference>
<organism evidence="2 3">
    <name type="scientific">Cynoglossus semilaevis</name>
    <name type="common">Tongue sole</name>
    <dbReference type="NCBI Taxonomy" id="244447"/>
    <lineage>
        <taxon>Eukaryota</taxon>
        <taxon>Metazoa</taxon>
        <taxon>Chordata</taxon>
        <taxon>Craniata</taxon>
        <taxon>Vertebrata</taxon>
        <taxon>Euteleostomi</taxon>
        <taxon>Actinopterygii</taxon>
        <taxon>Neopterygii</taxon>
        <taxon>Teleostei</taxon>
        <taxon>Neoteleostei</taxon>
        <taxon>Acanthomorphata</taxon>
        <taxon>Carangaria</taxon>
        <taxon>Pleuronectiformes</taxon>
        <taxon>Pleuronectoidei</taxon>
        <taxon>Cynoglossidae</taxon>
        <taxon>Cynoglossinae</taxon>
        <taxon>Cynoglossus</taxon>
    </lineage>
</organism>
<dbReference type="CTD" id="286257"/>
<name>A0A3P8VFZ7_CYNSE</name>
<sequence>MEEDLTLYCTVADEKNKSRFICHTHRKHGVFSICLTDAVTLWRIEYTEEDFNKLRQKFNLKSSNDYIQKLRSASSSGKMSVLVHDTEAELQVGSRPGGLSMSLSRLEGPQAAEELRNLMFRMADSLTQLNYSKPSAISPVKNVQSPVKKHHTVFEPRQQKQNSMAVKRRPPGSSLINPGTKKKVQATGVAFDDADED</sequence>
<gene>
    <name evidence="2" type="primary">PAXX</name>
</gene>
<dbReference type="GO" id="GO:0035861">
    <property type="term" value="C:site of double-strand break"/>
    <property type="evidence" value="ECO:0007669"/>
    <property type="project" value="TreeGrafter"/>
</dbReference>
<evidence type="ECO:0000313" key="2">
    <source>
        <dbReference type="Ensembl" id="ENSCSEP00000013257.1"/>
    </source>
</evidence>
<dbReference type="GO" id="GO:0070419">
    <property type="term" value="C:nonhomologous end joining complex"/>
    <property type="evidence" value="ECO:0007669"/>
    <property type="project" value="TreeGrafter"/>
</dbReference>
<dbReference type="OMA" id="ANVWSVE"/>
<dbReference type="Proteomes" id="UP000265120">
    <property type="component" value="Chromosome Z"/>
</dbReference>
<dbReference type="GeneID" id="103397358"/>
<dbReference type="InterPro" id="IPR054134">
    <property type="entry name" value="PAXX_N"/>
</dbReference>
<dbReference type="Ensembl" id="ENSCSET00000013417.1">
    <property type="protein sequence ID" value="ENSCSEP00000013257.1"/>
    <property type="gene ID" value="ENSCSEG00000008560.1"/>
</dbReference>
<dbReference type="InParanoid" id="A0A3P8VFZ7"/>
<reference evidence="2" key="3">
    <citation type="submission" date="2025-09" db="UniProtKB">
        <authorList>
            <consortium name="Ensembl"/>
        </authorList>
    </citation>
    <scope>IDENTIFICATION</scope>
</reference>
<dbReference type="OrthoDB" id="5969703at2759"/>
<reference evidence="2 3" key="1">
    <citation type="journal article" date="2014" name="Nat. Genet.">
        <title>Whole-genome sequence of a flatfish provides insights into ZW sex chromosome evolution and adaptation to a benthic lifestyle.</title>
        <authorList>
            <person name="Chen S."/>
            <person name="Zhang G."/>
            <person name="Shao C."/>
            <person name="Huang Q."/>
            <person name="Liu G."/>
            <person name="Zhang P."/>
            <person name="Song W."/>
            <person name="An N."/>
            <person name="Chalopin D."/>
            <person name="Volff J.N."/>
            <person name="Hong Y."/>
            <person name="Li Q."/>
            <person name="Sha Z."/>
            <person name="Zhou H."/>
            <person name="Xie M."/>
            <person name="Yu Q."/>
            <person name="Liu Y."/>
            <person name="Xiang H."/>
            <person name="Wang N."/>
            <person name="Wu K."/>
            <person name="Yang C."/>
            <person name="Zhou Q."/>
            <person name="Liao X."/>
            <person name="Yang L."/>
            <person name="Hu Q."/>
            <person name="Zhang J."/>
            <person name="Meng L."/>
            <person name="Jin L."/>
            <person name="Tian Y."/>
            <person name="Lian J."/>
            <person name="Yang J."/>
            <person name="Miao G."/>
            <person name="Liu S."/>
            <person name="Liang Z."/>
            <person name="Yan F."/>
            <person name="Li Y."/>
            <person name="Sun B."/>
            <person name="Zhang H."/>
            <person name="Zhang J."/>
            <person name="Zhu Y."/>
            <person name="Du M."/>
            <person name="Zhao Y."/>
            <person name="Schartl M."/>
            <person name="Tang Q."/>
            <person name="Wang J."/>
        </authorList>
    </citation>
    <scope>NUCLEOTIDE SEQUENCE</scope>
</reference>
<dbReference type="GO" id="GO:0006303">
    <property type="term" value="P:double-strand break repair via nonhomologous end joining"/>
    <property type="evidence" value="ECO:0007669"/>
    <property type="project" value="InterPro"/>
</dbReference>
<dbReference type="CDD" id="cd22286">
    <property type="entry name" value="HD_PAXX_N"/>
    <property type="match status" value="1"/>
</dbReference>
<dbReference type="FunCoup" id="A0A3P8VFZ7">
    <property type="interactions" value="493"/>
</dbReference>
<dbReference type="GO" id="GO:0060090">
    <property type="term" value="F:molecular adaptor activity"/>
    <property type="evidence" value="ECO:0007669"/>
    <property type="project" value="TreeGrafter"/>
</dbReference>